<gene>
    <name evidence="11" type="primary">folP</name>
    <name evidence="11" type="ORF">ACFQDM_15225</name>
</gene>
<keyword evidence="6 9" id="KW-0479">Metal-binding</keyword>
<evidence type="ECO:0000256" key="9">
    <source>
        <dbReference type="RuleBase" id="RU361205"/>
    </source>
</evidence>
<evidence type="ECO:0000313" key="12">
    <source>
        <dbReference type="Proteomes" id="UP001596303"/>
    </source>
</evidence>
<dbReference type="PROSITE" id="PS00793">
    <property type="entry name" value="DHPS_2"/>
    <property type="match status" value="1"/>
</dbReference>
<dbReference type="PROSITE" id="PS50972">
    <property type="entry name" value="PTERIN_BINDING"/>
    <property type="match status" value="1"/>
</dbReference>
<comment type="cofactor">
    <cofactor evidence="2 9">
        <name>Mg(2+)</name>
        <dbReference type="ChEBI" id="CHEBI:18420"/>
    </cofactor>
</comment>
<evidence type="ECO:0000256" key="2">
    <source>
        <dbReference type="ARBA" id="ARBA00001946"/>
    </source>
</evidence>
<proteinExistence type="inferred from homology"/>
<dbReference type="InterPro" id="IPR011005">
    <property type="entry name" value="Dihydropteroate_synth-like_sf"/>
</dbReference>
<dbReference type="Proteomes" id="UP001596303">
    <property type="component" value="Unassembled WGS sequence"/>
</dbReference>
<evidence type="ECO:0000256" key="3">
    <source>
        <dbReference type="ARBA" id="ARBA00004763"/>
    </source>
</evidence>
<keyword evidence="12" id="KW-1185">Reference proteome</keyword>
<evidence type="ECO:0000259" key="10">
    <source>
        <dbReference type="PROSITE" id="PS50972"/>
    </source>
</evidence>
<dbReference type="Pfam" id="PF00809">
    <property type="entry name" value="Pterin_bind"/>
    <property type="match status" value="1"/>
</dbReference>
<evidence type="ECO:0000256" key="4">
    <source>
        <dbReference type="ARBA" id="ARBA00012458"/>
    </source>
</evidence>
<dbReference type="InterPro" id="IPR000489">
    <property type="entry name" value="Pterin-binding_dom"/>
</dbReference>
<comment type="catalytic activity">
    <reaction evidence="1">
        <text>(7,8-dihydropterin-6-yl)methyl diphosphate + 4-aminobenzoate = 7,8-dihydropteroate + diphosphate</text>
        <dbReference type="Rhea" id="RHEA:19949"/>
        <dbReference type="ChEBI" id="CHEBI:17836"/>
        <dbReference type="ChEBI" id="CHEBI:17839"/>
        <dbReference type="ChEBI" id="CHEBI:33019"/>
        <dbReference type="ChEBI" id="CHEBI:72950"/>
        <dbReference type="EC" id="2.5.1.15"/>
    </reaction>
</comment>
<comment type="similarity">
    <text evidence="9">Belongs to the DHPS family.</text>
</comment>
<keyword evidence="7 9" id="KW-0460">Magnesium</keyword>
<dbReference type="InterPro" id="IPR006390">
    <property type="entry name" value="DHP_synth_dom"/>
</dbReference>
<evidence type="ECO:0000256" key="6">
    <source>
        <dbReference type="ARBA" id="ARBA00022723"/>
    </source>
</evidence>
<reference evidence="12" key="1">
    <citation type="journal article" date="2019" name="Int. J. Syst. Evol. Microbiol.">
        <title>The Global Catalogue of Microorganisms (GCM) 10K type strain sequencing project: providing services to taxonomists for standard genome sequencing and annotation.</title>
        <authorList>
            <consortium name="The Broad Institute Genomics Platform"/>
            <consortium name="The Broad Institute Genome Sequencing Center for Infectious Disease"/>
            <person name="Wu L."/>
            <person name="Ma J."/>
        </authorList>
    </citation>
    <scope>NUCLEOTIDE SEQUENCE [LARGE SCALE GENOMIC DNA]</scope>
    <source>
        <strain evidence="12">CGMCC-1.15741</strain>
    </source>
</reference>
<evidence type="ECO:0000256" key="1">
    <source>
        <dbReference type="ARBA" id="ARBA00000012"/>
    </source>
</evidence>
<evidence type="ECO:0000313" key="11">
    <source>
        <dbReference type="EMBL" id="MFC6199436.1"/>
    </source>
</evidence>
<dbReference type="NCBIfam" id="TIGR01496">
    <property type="entry name" value="DHPS"/>
    <property type="match status" value="1"/>
</dbReference>
<accession>A0ABW1SD39</accession>
<dbReference type="PANTHER" id="PTHR20941">
    <property type="entry name" value="FOLATE SYNTHESIS PROTEINS"/>
    <property type="match status" value="1"/>
</dbReference>
<feature type="domain" description="Pterin-binding" evidence="10">
    <location>
        <begin position="18"/>
        <end position="264"/>
    </location>
</feature>
<comment type="caution">
    <text evidence="11">The sequence shown here is derived from an EMBL/GenBank/DDBJ whole genome shotgun (WGS) entry which is preliminary data.</text>
</comment>
<dbReference type="EMBL" id="JBHSSW010000033">
    <property type="protein sequence ID" value="MFC6199436.1"/>
    <property type="molecule type" value="Genomic_DNA"/>
</dbReference>
<dbReference type="InterPro" id="IPR045031">
    <property type="entry name" value="DHP_synth-like"/>
</dbReference>
<dbReference type="Gene3D" id="3.20.20.20">
    <property type="entry name" value="Dihydropteroate synthase-like"/>
    <property type="match status" value="1"/>
</dbReference>
<dbReference type="RefSeq" id="WP_377380492.1">
    <property type="nucleotide sequence ID" value="NZ_JBHSSW010000033.1"/>
</dbReference>
<name>A0ABW1SD39_9PROT</name>
<dbReference type="PANTHER" id="PTHR20941:SF1">
    <property type="entry name" value="FOLIC ACID SYNTHESIS PROTEIN FOL1"/>
    <property type="match status" value="1"/>
</dbReference>
<dbReference type="GO" id="GO:0004156">
    <property type="term" value="F:dihydropteroate synthase activity"/>
    <property type="evidence" value="ECO:0007669"/>
    <property type="project" value="UniProtKB-EC"/>
</dbReference>
<keyword evidence="5 9" id="KW-0808">Transferase</keyword>
<comment type="pathway">
    <text evidence="3 9">Cofactor biosynthesis; tetrahydrofolate biosynthesis; 7,8-dihydrofolate from 2-amino-4-hydroxy-6-hydroxymethyl-7,8-dihydropteridine diphosphate and 4-aminobenzoate: step 1/2.</text>
</comment>
<dbReference type="PROSITE" id="PS00792">
    <property type="entry name" value="DHPS_1"/>
    <property type="match status" value="1"/>
</dbReference>
<comment type="function">
    <text evidence="9">Catalyzes the condensation of para-aminobenzoate (pABA) with 6-hydroxymethyl-7,8-dihydropterin diphosphate (DHPt-PP) to form 7,8-dihydropteroate (H2Pte), the immediate precursor of folate derivatives.</text>
</comment>
<organism evidence="11 12">
    <name type="scientific">Ponticaulis profundi</name>
    <dbReference type="NCBI Taxonomy" id="2665222"/>
    <lineage>
        <taxon>Bacteria</taxon>
        <taxon>Pseudomonadati</taxon>
        <taxon>Pseudomonadota</taxon>
        <taxon>Alphaproteobacteria</taxon>
        <taxon>Hyphomonadales</taxon>
        <taxon>Hyphomonadaceae</taxon>
        <taxon>Ponticaulis</taxon>
    </lineage>
</organism>
<evidence type="ECO:0000256" key="5">
    <source>
        <dbReference type="ARBA" id="ARBA00022679"/>
    </source>
</evidence>
<sequence>MIQAEKRDSLLRRARADRLIMGIVNVTPDSFSDGGQFDALPKALAHSNTLVEQGADILDIGGESTRPGAEKVSAADEIARVVPLIEALADGDTPISIDTYKAETAHAAVKAGAVIINDVTGLTGDPDMPQAVADTQAGIIVTYHRGERQDGIDLVADMIGFFERAFEKLDSVNVPRSRVWLDPGVGFAKTIQQNFDVIHHIDKLNVFDCPVLVGFSRKSFIGLTLDRAVDERLPGTLASHLYALTRGAHIIRAHDVREHRDALTIFERLEQAGHDA</sequence>
<evidence type="ECO:0000256" key="8">
    <source>
        <dbReference type="ARBA" id="ARBA00022909"/>
    </source>
</evidence>
<dbReference type="SUPFAM" id="SSF51717">
    <property type="entry name" value="Dihydropteroate synthetase-like"/>
    <property type="match status" value="1"/>
</dbReference>
<evidence type="ECO:0000256" key="7">
    <source>
        <dbReference type="ARBA" id="ARBA00022842"/>
    </source>
</evidence>
<dbReference type="EC" id="2.5.1.15" evidence="4 9"/>
<dbReference type="CDD" id="cd00739">
    <property type="entry name" value="DHPS"/>
    <property type="match status" value="1"/>
</dbReference>
<keyword evidence="8 9" id="KW-0289">Folate biosynthesis</keyword>
<protein>
    <recommendedName>
        <fullName evidence="4 9">Dihydropteroate synthase</fullName>
        <shortName evidence="9">DHPS</shortName>
        <ecNumber evidence="4 9">2.5.1.15</ecNumber>
    </recommendedName>
    <alternativeName>
        <fullName evidence="9">Dihydropteroate pyrophosphorylase</fullName>
    </alternativeName>
</protein>